<name>A0A1F7VIS1_9BACT</name>
<organism evidence="1 2">
    <name type="scientific">Candidatus Uhrbacteria bacterium RIFCSPLOWO2_02_FULL_53_10</name>
    <dbReference type="NCBI Taxonomy" id="1802411"/>
    <lineage>
        <taxon>Bacteria</taxon>
        <taxon>Candidatus Uhriibacteriota</taxon>
    </lineage>
</organism>
<evidence type="ECO:0000313" key="2">
    <source>
        <dbReference type="Proteomes" id="UP000177574"/>
    </source>
</evidence>
<dbReference type="EMBL" id="MGET01000022">
    <property type="protein sequence ID" value="OGL89847.1"/>
    <property type="molecule type" value="Genomic_DNA"/>
</dbReference>
<comment type="caution">
    <text evidence="1">The sequence shown here is derived from an EMBL/GenBank/DDBJ whole genome shotgun (WGS) entry which is preliminary data.</text>
</comment>
<dbReference type="AlphaFoldDB" id="A0A1F7VIS1"/>
<accession>A0A1F7VIS1</accession>
<reference evidence="1 2" key="1">
    <citation type="journal article" date="2016" name="Nat. Commun.">
        <title>Thousands of microbial genomes shed light on interconnected biogeochemical processes in an aquifer system.</title>
        <authorList>
            <person name="Anantharaman K."/>
            <person name="Brown C.T."/>
            <person name="Hug L.A."/>
            <person name="Sharon I."/>
            <person name="Castelle C.J."/>
            <person name="Probst A.J."/>
            <person name="Thomas B.C."/>
            <person name="Singh A."/>
            <person name="Wilkins M.J."/>
            <person name="Karaoz U."/>
            <person name="Brodie E.L."/>
            <person name="Williams K.H."/>
            <person name="Hubbard S.S."/>
            <person name="Banfield J.F."/>
        </authorList>
    </citation>
    <scope>NUCLEOTIDE SEQUENCE [LARGE SCALE GENOMIC DNA]</scope>
</reference>
<protein>
    <submittedName>
        <fullName evidence="1">Uncharacterized protein</fullName>
    </submittedName>
</protein>
<dbReference type="Proteomes" id="UP000177574">
    <property type="component" value="Unassembled WGS sequence"/>
</dbReference>
<proteinExistence type="predicted"/>
<evidence type="ECO:0000313" key="1">
    <source>
        <dbReference type="EMBL" id="OGL89847.1"/>
    </source>
</evidence>
<gene>
    <name evidence="1" type="ORF">A3I45_02095</name>
</gene>
<sequence length="138" mass="15887">MKTGRPKPVSLEAEIDALTRLVIDENRVILSSLVTDVLESIELRDFERVAELSLTAITYAHAGFVPSASRAPSRDVMVYFYTIHWWARAIAALKATDRLGRWSLRRGFLRWYAGRMAEQAYRARQDARESDPRRIIVH</sequence>